<evidence type="ECO:0000313" key="1">
    <source>
        <dbReference type="EMBL" id="GAG49410.1"/>
    </source>
</evidence>
<gene>
    <name evidence="1" type="ORF">S01H1_78956</name>
</gene>
<proteinExistence type="predicted"/>
<feature type="non-terminal residue" evidence="1">
    <location>
        <position position="1"/>
    </location>
</feature>
<dbReference type="AlphaFoldDB" id="X0Y126"/>
<comment type="caution">
    <text evidence="1">The sequence shown here is derived from an EMBL/GenBank/DDBJ whole genome shotgun (WGS) entry which is preliminary data.</text>
</comment>
<sequence>AVDDAIAAATTVVVNLNVRPNYTIDLLRDPSDTVLVGSSVLTQFPGYAKFEIEATSEAQKVDALSQHSIPVTKTAPAVPVPFIVEGRMAAYVIGSDNTVDMNVGVANETHATSADTIGESVFLHLDEVLDIFAESDDGSSIEVAATDTLADCVDDTYFDFAIDARDLADIQIYINGVNVLPASVFNVELATGPLKLLVHLEKTTGTATGELRVSKLALRTMDVAA</sequence>
<accession>X0Y126</accession>
<organism evidence="1">
    <name type="scientific">marine sediment metagenome</name>
    <dbReference type="NCBI Taxonomy" id="412755"/>
    <lineage>
        <taxon>unclassified sequences</taxon>
        <taxon>metagenomes</taxon>
        <taxon>ecological metagenomes</taxon>
    </lineage>
</organism>
<name>X0Y126_9ZZZZ</name>
<reference evidence="1" key="1">
    <citation type="journal article" date="2014" name="Front. Microbiol.">
        <title>High frequency of phylogenetically diverse reductive dehalogenase-homologous genes in deep subseafloor sedimentary metagenomes.</title>
        <authorList>
            <person name="Kawai M."/>
            <person name="Futagami T."/>
            <person name="Toyoda A."/>
            <person name="Takaki Y."/>
            <person name="Nishi S."/>
            <person name="Hori S."/>
            <person name="Arai W."/>
            <person name="Tsubouchi T."/>
            <person name="Morono Y."/>
            <person name="Uchiyama I."/>
            <person name="Ito T."/>
            <person name="Fujiyama A."/>
            <person name="Inagaki F."/>
            <person name="Takami H."/>
        </authorList>
    </citation>
    <scope>NUCLEOTIDE SEQUENCE</scope>
    <source>
        <strain evidence="1">Expedition CK06-06</strain>
    </source>
</reference>
<dbReference type="EMBL" id="BARS01053182">
    <property type="protein sequence ID" value="GAG49410.1"/>
    <property type="molecule type" value="Genomic_DNA"/>
</dbReference>
<protein>
    <submittedName>
        <fullName evidence="1">Uncharacterized protein</fullName>
    </submittedName>
</protein>